<name>A0AA91THJ7_9BACT</name>
<proteinExistence type="predicted"/>
<sequence length="73" mass="7604">MSAASVSASSTLDGATLQNKGALIYGGAVALETEIYLSDAIALTASVKERLVWGNSTGHFHTQFGIGMKFIIN</sequence>
<comment type="caution">
    <text evidence="1">The sequence shown here is derived from an EMBL/GenBank/DDBJ whole genome shotgun (WGS) entry which is preliminary data.</text>
</comment>
<gene>
    <name evidence="1" type="ORF">CFT61_14150</name>
</gene>
<dbReference type="EMBL" id="NMPZ01000029">
    <property type="protein sequence ID" value="OXL42918.1"/>
    <property type="molecule type" value="Genomic_DNA"/>
</dbReference>
<accession>A0AA91THJ7</accession>
<dbReference type="Pfam" id="PF10626">
    <property type="entry name" value="TraO"/>
    <property type="match status" value="1"/>
</dbReference>
<organism evidence="1 2">
    <name type="scientific">Segatella copri</name>
    <dbReference type="NCBI Taxonomy" id="165179"/>
    <lineage>
        <taxon>Bacteria</taxon>
        <taxon>Pseudomonadati</taxon>
        <taxon>Bacteroidota</taxon>
        <taxon>Bacteroidia</taxon>
        <taxon>Bacteroidales</taxon>
        <taxon>Prevotellaceae</taxon>
        <taxon>Segatella</taxon>
    </lineage>
</organism>
<protein>
    <recommendedName>
        <fullName evidence="3">Conjugal transfer protein TraO</fullName>
    </recommendedName>
</protein>
<evidence type="ECO:0000313" key="2">
    <source>
        <dbReference type="Proteomes" id="UP000215155"/>
    </source>
</evidence>
<dbReference type="AlphaFoldDB" id="A0AA91THJ7"/>
<evidence type="ECO:0000313" key="1">
    <source>
        <dbReference type="EMBL" id="OXL42918.1"/>
    </source>
</evidence>
<reference evidence="1 2" key="1">
    <citation type="submission" date="2017-07" db="EMBL/GenBank/DDBJ databases">
        <title>Draft genome sequence of Prevotella copri isolated from the gut of healthy adult Indian.</title>
        <authorList>
            <person name="Das B."/>
            <person name="Bag S."/>
            <person name="Ghosh T.S."/>
        </authorList>
    </citation>
    <scope>NUCLEOTIDE SEQUENCE [LARGE SCALE GENOMIC DNA]</scope>
    <source>
        <strain evidence="1 2">Indica</strain>
    </source>
</reference>
<evidence type="ECO:0008006" key="3">
    <source>
        <dbReference type="Google" id="ProtNLM"/>
    </source>
</evidence>
<dbReference type="Proteomes" id="UP000215155">
    <property type="component" value="Unassembled WGS sequence"/>
</dbReference>
<dbReference type="InterPro" id="IPR018899">
    <property type="entry name" value="Conjug_transposon_Tra0"/>
</dbReference>